<dbReference type="InterPro" id="IPR010347">
    <property type="entry name" value="Tdp1"/>
</dbReference>
<reference evidence="10 11" key="1">
    <citation type="journal article" date="2015" name="Sci. Rep.">
        <title>Chromosome-level genome map provides insights into diverse defense mechanisms in the medicinal fungus Ganoderma sinense.</title>
        <authorList>
            <person name="Zhu Y."/>
            <person name="Xu J."/>
            <person name="Sun C."/>
            <person name="Zhou S."/>
            <person name="Xu H."/>
            <person name="Nelson D.R."/>
            <person name="Qian J."/>
            <person name="Song J."/>
            <person name="Luo H."/>
            <person name="Xiang L."/>
            <person name="Li Y."/>
            <person name="Xu Z."/>
            <person name="Ji A."/>
            <person name="Wang L."/>
            <person name="Lu S."/>
            <person name="Hayward A."/>
            <person name="Sun W."/>
            <person name="Li X."/>
            <person name="Schwartz D.C."/>
            <person name="Wang Y."/>
            <person name="Chen S."/>
        </authorList>
    </citation>
    <scope>NUCLEOTIDE SEQUENCE [LARGE SCALE GENOMIC DNA]</scope>
    <source>
        <strain evidence="10 11">ZZ0214-1</strain>
    </source>
</reference>
<dbReference type="PANTHER" id="PTHR12415:SF0">
    <property type="entry name" value="TYROSYL-DNA PHOSPHODIESTERASE 1"/>
    <property type="match status" value="1"/>
</dbReference>
<gene>
    <name evidence="10" type="ORF">GSI_11427</name>
</gene>
<evidence type="ECO:0000256" key="8">
    <source>
        <dbReference type="ARBA" id="ARBA00023242"/>
    </source>
</evidence>
<dbReference type="AlphaFoldDB" id="A0A2G8RVZ9"/>
<evidence type="ECO:0000256" key="9">
    <source>
        <dbReference type="SAM" id="MobiDB-lite"/>
    </source>
</evidence>
<name>A0A2G8RVZ9_9APHY</name>
<evidence type="ECO:0000256" key="3">
    <source>
        <dbReference type="ARBA" id="ARBA00022722"/>
    </source>
</evidence>
<proteinExistence type="inferred from homology"/>
<dbReference type="GO" id="GO:0003697">
    <property type="term" value="F:single-stranded DNA binding"/>
    <property type="evidence" value="ECO:0007669"/>
    <property type="project" value="TreeGrafter"/>
</dbReference>
<keyword evidence="8" id="KW-0539">Nucleus</keyword>
<dbReference type="SUPFAM" id="SSF56024">
    <property type="entry name" value="Phospholipase D/nuclease"/>
    <property type="match status" value="2"/>
</dbReference>
<comment type="similarity">
    <text evidence="2">Belongs to the tyrosyl-DNA phosphodiesterase family.</text>
</comment>
<dbReference type="OrthoDB" id="47785at2759"/>
<evidence type="ECO:0000256" key="2">
    <source>
        <dbReference type="ARBA" id="ARBA00010205"/>
    </source>
</evidence>
<keyword evidence="5" id="KW-0378">Hydrolase</keyword>
<dbReference type="GO" id="GO:0005634">
    <property type="term" value="C:nucleus"/>
    <property type="evidence" value="ECO:0007669"/>
    <property type="project" value="UniProtKB-SubCell"/>
</dbReference>
<dbReference type="EMBL" id="AYKW01000045">
    <property type="protein sequence ID" value="PIL25677.1"/>
    <property type="molecule type" value="Genomic_DNA"/>
</dbReference>
<evidence type="ECO:0000256" key="5">
    <source>
        <dbReference type="ARBA" id="ARBA00022801"/>
    </source>
</evidence>
<evidence type="ECO:0000313" key="11">
    <source>
        <dbReference type="Proteomes" id="UP000230002"/>
    </source>
</evidence>
<comment type="caution">
    <text evidence="10">The sequence shown here is derived from an EMBL/GenBank/DDBJ whole genome shotgun (WGS) entry which is preliminary data.</text>
</comment>
<protein>
    <submittedName>
        <fullName evidence="10">Uncharacterized protein</fullName>
    </submittedName>
</protein>
<dbReference type="STRING" id="1077348.A0A2G8RVZ9"/>
<keyword evidence="3" id="KW-0540">Nuclease</keyword>
<evidence type="ECO:0000256" key="1">
    <source>
        <dbReference type="ARBA" id="ARBA00004123"/>
    </source>
</evidence>
<dbReference type="GO" id="GO:0003690">
    <property type="term" value="F:double-stranded DNA binding"/>
    <property type="evidence" value="ECO:0007669"/>
    <property type="project" value="TreeGrafter"/>
</dbReference>
<dbReference type="Pfam" id="PF06087">
    <property type="entry name" value="Tyr-DNA_phospho"/>
    <property type="match status" value="1"/>
</dbReference>
<keyword evidence="11" id="KW-1185">Reference proteome</keyword>
<dbReference type="GO" id="GO:0017005">
    <property type="term" value="F:3'-tyrosyl-DNA phosphodiesterase activity"/>
    <property type="evidence" value="ECO:0007669"/>
    <property type="project" value="TreeGrafter"/>
</dbReference>
<evidence type="ECO:0000256" key="7">
    <source>
        <dbReference type="ARBA" id="ARBA00023204"/>
    </source>
</evidence>
<accession>A0A2G8RVZ9</accession>
<dbReference type="GO" id="GO:0006281">
    <property type="term" value="P:DNA repair"/>
    <property type="evidence" value="ECO:0007669"/>
    <property type="project" value="UniProtKB-KW"/>
</dbReference>
<evidence type="ECO:0000256" key="4">
    <source>
        <dbReference type="ARBA" id="ARBA00022763"/>
    </source>
</evidence>
<keyword evidence="6" id="KW-0269">Exonuclease</keyword>
<comment type="subcellular location">
    <subcellularLocation>
        <location evidence="1">Nucleus</location>
    </subcellularLocation>
</comment>
<keyword evidence="4" id="KW-0227">DNA damage</keyword>
<dbReference type="PANTHER" id="PTHR12415">
    <property type="entry name" value="TYROSYL-DNA PHOSPHODIESTERASE 1"/>
    <property type="match status" value="1"/>
</dbReference>
<evidence type="ECO:0000313" key="10">
    <source>
        <dbReference type="EMBL" id="PIL25677.1"/>
    </source>
</evidence>
<dbReference type="GO" id="GO:0004527">
    <property type="term" value="F:exonuclease activity"/>
    <property type="evidence" value="ECO:0007669"/>
    <property type="project" value="UniProtKB-KW"/>
</dbReference>
<sequence length="385" mass="43314">MSERAQMEKERLEQRRLDFHQQVNTVVLDDDSDNEERHARVTTQFMLLFFHTGRLRVVISTANLVDYDWRNIENTVWVQDVPSPVAANPKVEDFASAMVRVLHGVNVAPALVNFLKNEPNLPLQRLEDLRTQWDFSCPPSPESTKTGRRPSRTCCAETAKDKDRELELECEGSSIGTYGTAWLNEFFCSAQGWLDKPKALRVKLHLPPGIRILFPMARYVRERVLGEQGGGTMFCRRTQWEGKNFPRELGSPRLPPPPPPPPPRAEIVLGIFQDKPSGSGRRKQTLTDSEDEAESGDRAEGGKPLAGWVYVGSYSFTPSAWGTLSGSGFNPMLNVDACVLGILLPLHSEEEIESVACWERPPQKYVIGRDEPWIQSESPAFVVDA</sequence>
<evidence type="ECO:0000256" key="6">
    <source>
        <dbReference type="ARBA" id="ARBA00022839"/>
    </source>
</evidence>
<dbReference type="Gene3D" id="3.30.870.10">
    <property type="entry name" value="Endonuclease Chain A"/>
    <property type="match status" value="2"/>
</dbReference>
<feature type="region of interest" description="Disordered" evidence="9">
    <location>
        <begin position="244"/>
        <end position="300"/>
    </location>
</feature>
<organism evidence="10 11">
    <name type="scientific">Ganoderma sinense ZZ0214-1</name>
    <dbReference type="NCBI Taxonomy" id="1077348"/>
    <lineage>
        <taxon>Eukaryota</taxon>
        <taxon>Fungi</taxon>
        <taxon>Dikarya</taxon>
        <taxon>Basidiomycota</taxon>
        <taxon>Agaricomycotina</taxon>
        <taxon>Agaricomycetes</taxon>
        <taxon>Polyporales</taxon>
        <taxon>Polyporaceae</taxon>
        <taxon>Ganoderma</taxon>
    </lineage>
</organism>
<feature type="compositionally biased region" description="Pro residues" evidence="9">
    <location>
        <begin position="253"/>
        <end position="264"/>
    </location>
</feature>
<keyword evidence="7" id="KW-0234">DNA repair</keyword>
<dbReference type="Proteomes" id="UP000230002">
    <property type="component" value="Unassembled WGS sequence"/>
</dbReference>